<dbReference type="Gene3D" id="3.30.420.10">
    <property type="entry name" value="Ribonuclease H-like superfamily/Ribonuclease H"/>
    <property type="match status" value="1"/>
</dbReference>
<dbReference type="InterPro" id="IPR023160">
    <property type="entry name" value="RNase_HII_hlx-loop-hlx_cap_dom"/>
</dbReference>
<dbReference type="Gene3D" id="1.10.10.460">
    <property type="entry name" value="Ribonuclease hii. Domain 2"/>
    <property type="match status" value="1"/>
</dbReference>
<dbReference type="InterPro" id="IPR001352">
    <property type="entry name" value="RNase_HII/HIII"/>
</dbReference>
<organism evidence="14 15">
    <name type="scientific">Sulfodiicoccus acidiphilus</name>
    <dbReference type="NCBI Taxonomy" id="1670455"/>
    <lineage>
        <taxon>Archaea</taxon>
        <taxon>Thermoproteota</taxon>
        <taxon>Thermoprotei</taxon>
        <taxon>Sulfolobales</taxon>
        <taxon>Sulfolobaceae</taxon>
        <taxon>Sulfodiicoccus</taxon>
    </lineage>
</organism>
<keyword evidence="6" id="KW-0963">Cytoplasm</keyword>
<dbReference type="InterPro" id="IPR004649">
    <property type="entry name" value="RNase_H2_suA"/>
</dbReference>
<evidence type="ECO:0000256" key="10">
    <source>
        <dbReference type="ARBA" id="ARBA00022801"/>
    </source>
</evidence>
<dbReference type="GO" id="GO:0005737">
    <property type="term" value="C:cytoplasm"/>
    <property type="evidence" value="ECO:0007669"/>
    <property type="project" value="UniProtKB-SubCell"/>
</dbReference>
<comment type="similarity">
    <text evidence="12">Belongs to the RNase HII family.</text>
</comment>
<keyword evidence="10 12" id="KW-0378">Hydrolase</keyword>
<dbReference type="InterPro" id="IPR024567">
    <property type="entry name" value="RNase_HII/HIII_dom"/>
</dbReference>
<dbReference type="GO" id="GO:0006298">
    <property type="term" value="P:mismatch repair"/>
    <property type="evidence" value="ECO:0007669"/>
    <property type="project" value="TreeGrafter"/>
</dbReference>
<dbReference type="GO" id="GO:0004523">
    <property type="term" value="F:RNA-DNA hybrid ribonuclease activity"/>
    <property type="evidence" value="ECO:0007669"/>
    <property type="project" value="UniProtKB-UniRule"/>
</dbReference>
<evidence type="ECO:0000256" key="2">
    <source>
        <dbReference type="ARBA" id="ARBA00001936"/>
    </source>
</evidence>
<comment type="cofactor">
    <cofactor evidence="2">
        <name>Mn(2+)</name>
        <dbReference type="ChEBI" id="CHEBI:29035"/>
    </cofactor>
</comment>
<protein>
    <recommendedName>
        <fullName evidence="12">Ribonuclease</fullName>
        <ecNumber evidence="12">3.1.26.4</ecNumber>
    </recommendedName>
</protein>
<keyword evidence="9 12" id="KW-0255">Endonuclease</keyword>
<dbReference type="EMBL" id="BMQS01000002">
    <property type="protein sequence ID" value="GGT87878.1"/>
    <property type="molecule type" value="Genomic_DNA"/>
</dbReference>
<comment type="caution">
    <text evidence="14">The sequence shown here is derived from an EMBL/GenBank/DDBJ whole genome shotgun (WGS) entry which is preliminary data.</text>
</comment>
<accession>A0A830H1L8</accession>
<evidence type="ECO:0000256" key="12">
    <source>
        <dbReference type="RuleBase" id="RU003515"/>
    </source>
</evidence>
<dbReference type="Pfam" id="PF01351">
    <property type="entry name" value="RNase_HII"/>
    <property type="match status" value="1"/>
</dbReference>
<evidence type="ECO:0000256" key="7">
    <source>
        <dbReference type="ARBA" id="ARBA00022722"/>
    </source>
</evidence>
<dbReference type="SUPFAM" id="SSF53098">
    <property type="entry name" value="Ribonuclease H-like"/>
    <property type="match status" value="1"/>
</dbReference>
<evidence type="ECO:0000313" key="15">
    <source>
        <dbReference type="Proteomes" id="UP000616143"/>
    </source>
</evidence>
<comment type="subcellular location">
    <subcellularLocation>
        <location evidence="5">Cytoplasm</location>
    </subcellularLocation>
</comment>
<keyword evidence="8" id="KW-0479">Metal-binding</keyword>
<comment type="function">
    <text evidence="4 12">Endonuclease that specifically degrades the RNA of RNA-DNA hybrids.</text>
</comment>
<evidence type="ECO:0000256" key="1">
    <source>
        <dbReference type="ARBA" id="ARBA00000077"/>
    </source>
</evidence>
<dbReference type="InterPro" id="IPR036397">
    <property type="entry name" value="RNaseH_sf"/>
</dbReference>
<proteinExistence type="inferred from homology"/>
<gene>
    <name evidence="14" type="ORF">GCM10007116_02280</name>
</gene>
<evidence type="ECO:0000256" key="9">
    <source>
        <dbReference type="ARBA" id="ARBA00022759"/>
    </source>
</evidence>
<evidence type="ECO:0000256" key="11">
    <source>
        <dbReference type="PROSITE-ProRule" id="PRU01319"/>
    </source>
</evidence>
<dbReference type="GO" id="GO:0043137">
    <property type="term" value="P:DNA replication, removal of RNA primer"/>
    <property type="evidence" value="ECO:0007669"/>
    <property type="project" value="TreeGrafter"/>
</dbReference>
<dbReference type="PROSITE" id="PS51975">
    <property type="entry name" value="RNASE_H_2"/>
    <property type="match status" value="1"/>
</dbReference>
<evidence type="ECO:0000259" key="13">
    <source>
        <dbReference type="PROSITE" id="PS51975"/>
    </source>
</evidence>
<evidence type="ECO:0000256" key="6">
    <source>
        <dbReference type="ARBA" id="ARBA00022490"/>
    </source>
</evidence>
<name>A0A830H1L8_9CREN</name>
<dbReference type="GO" id="GO:0046872">
    <property type="term" value="F:metal ion binding"/>
    <property type="evidence" value="ECO:0007669"/>
    <property type="project" value="UniProtKB-KW"/>
</dbReference>
<comment type="cofactor">
    <cofactor evidence="3">
        <name>Mg(2+)</name>
        <dbReference type="ChEBI" id="CHEBI:18420"/>
    </cofactor>
</comment>
<dbReference type="PANTHER" id="PTHR10954">
    <property type="entry name" value="RIBONUCLEASE H2 SUBUNIT A"/>
    <property type="match status" value="1"/>
</dbReference>
<comment type="caution">
    <text evidence="11">Lacks conserved residue(s) required for the propagation of feature annotation.</text>
</comment>
<dbReference type="InterPro" id="IPR012337">
    <property type="entry name" value="RNaseH-like_sf"/>
</dbReference>
<evidence type="ECO:0000313" key="14">
    <source>
        <dbReference type="EMBL" id="GGT87878.1"/>
    </source>
</evidence>
<dbReference type="Proteomes" id="UP000616143">
    <property type="component" value="Unassembled WGS sequence"/>
</dbReference>
<dbReference type="EC" id="3.1.26.4" evidence="12"/>
<comment type="catalytic activity">
    <reaction evidence="1 12">
        <text>Endonucleolytic cleavage to 5'-phosphomonoester.</text>
        <dbReference type="EC" id="3.1.26.4"/>
    </reaction>
</comment>
<evidence type="ECO:0000256" key="8">
    <source>
        <dbReference type="ARBA" id="ARBA00022723"/>
    </source>
</evidence>
<dbReference type="PANTHER" id="PTHR10954:SF23">
    <property type="entry name" value="RIBONUCLEASE"/>
    <property type="match status" value="1"/>
</dbReference>
<evidence type="ECO:0000256" key="5">
    <source>
        <dbReference type="ARBA" id="ARBA00004496"/>
    </source>
</evidence>
<dbReference type="NCBIfam" id="TIGR00729">
    <property type="entry name" value="ribonuclease HII"/>
    <property type="match status" value="1"/>
</dbReference>
<dbReference type="GO" id="GO:0003723">
    <property type="term" value="F:RNA binding"/>
    <property type="evidence" value="ECO:0007669"/>
    <property type="project" value="UniProtKB-UniRule"/>
</dbReference>
<reference evidence="14" key="2">
    <citation type="submission" date="2020-09" db="EMBL/GenBank/DDBJ databases">
        <authorList>
            <person name="Sun Q."/>
            <person name="Ohkuma M."/>
        </authorList>
    </citation>
    <scope>NUCLEOTIDE SEQUENCE</scope>
    <source>
        <strain evidence="14">JCM 31740</strain>
    </source>
</reference>
<evidence type="ECO:0000256" key="4">
    <source>
        <dbReference type="ARBA" id="ARBA00004065"/>
    </source>
</evidence>
<dbReference type="AlphaFoldDB" id="A0A830H1L8"/>
<dbReference type="OrthoDB" id="33866at2157"/>
<reference evidence="14" key="1">
    <citation type="journal article" date="2014" name="Int. J. Syst. Evol. Microbiol.">
        <title>Complete genome sequence of Corynebacterium casei LMG S-19264T (=DSM 44701T), isolated from a smear-ripened cheese.</title>
        <authorList>
            <consortium name="US DOE Joint Genome Institute (JGI-PGF)"/>
            <person name="Walter F."/>
            <person name="Albersmeier A."/>
            <person name="Kalinowski J."/>
            <person name="Ruckert C."/>
        </authorList>
    </citation>
    <scope>NUCLEOTIDE SEQUENCE</scope>
    <source>
        <strain evidence="14">JCM 31740</strain>
    </source>
</reference>
<keyword evidence="7 12" id="KW-0540">Nuclease</keyword>
<dbReference type="GO" id="GO:0032299">
    <property type="term" value="C:ribonuclease H2 complex"/>
    <property type="evidence" value="ECO:0007669"/>
    <property type="project" value="TreeGrafter"/>
</dbReference>
<feature type="domain" description="RNase H type-2" evidence="13">
    <location>
        <begin position="1"/>
        <end position="186"/>
    </location>
</feature>
<evidence type="ECO:0000256" key="3">
    <source>
        <dbReference type="ARBA" id="ARBA00001946"/>
    </source>
</evidence>
<sequence length="192" mass="21434">MVVAGIALSERSLQTLREAGVKDSKRLTRRSREKLFLLILEESLGVSVVRVWPEEIDSFNLNQLTYDAVLKVIRALSYLRPGLVTVDRVGREEVVVKEVRSIGSTPRVEFGADTHYVEAGAASVVAKVIRDLEIEKIRTQYGDVGSGYPSDPKTRKWVASIRGSEPPSFLRRSWRTLQAIAPELYVGKSIGH</sequence>
<dbReference type="CDD" id="cd07180">
    <property type="entry name" value="RNase_HII_archaea_like"/>
    <property type="match status" value="1"/>
</dbReference>